<evidence type="ECO:0000313" key="3">
    <source>
        <dbReference type="Proteomes" id="UP000658258"/>
    </source>
</evidence>
<reference evidence="3" key="1">
    <citation type="journal article" date="2019" name="Int. J. Syst. Evol. Microbiol.">
        <title>The Global Catalogue of Microorganisms (GCM) 10K type strain sequencing project: providing services to taxonomists for standard genome sequencing and annotation.</title>
        <authorList>
            <consortium name="The Broad Institute Genomics Platform"/>
            <consortium name="The Broad Institute Genome Sequencing Center for Infectious Disease"/>
            <person name="Wu L."/>
            <person name="Ma J."/>
        </authorList>
    </citation>
    <scope>NUCLEOTIDE SEQUENCE [LARGE SCALE GENOMIC DNA]</scope>
    <source>
        <strain evidence="3">CGMCC 1.15111</strain>
    </source>
</reference>
<gene>
    <name evidence="2" type="ORF">GCM10011340_30390</name>
</gene>
<keyword evidence="1" id="KW-0732">Signal</keyword>
<protein>
    <recommendedName>
        <fullName evidence="4">DUF1579 domain-containing protein</fullName>
    </recommendedName>
</protein>
<dbReference type="EMBL" id="BNAG01000004">
    <property type="protein sequence ID" value="GHE72108.1"/>
    <property type="molecule type" value="Genomic_DNA"/>
</dbReference>
<sequence>MKKLIIILSLAVSAFVAEAQNIDASTFDFWEGTWELRWTDANGQAGSGTNVINRISGGKVLHENFSATKGQLAGFQGTSISVFNPNTSTWHQTWMDNQGGNLIFTGSVEGDRKIFSTASQTINGQTTQSRMVFYNFTEDSFTWDWERTTDGGKTWTLNWRIFYKRIK</sequence>
<comment type="caution">
    <text evidence="2">The sequence shown here is derived from an EMBL/GenBank/DDBJ whole genome shotgun (WGS) entry which is preliminary data.</text>
</comment>
<name>A0ABQ3IBQ8_9BACT</name>
<keyword evidence="3" id="KW-1185">Reference proteome</keyword>
<evidence type="ECO:0008006" key="4">
    <source>
        <dbReference type="Google" id="ProtNLM"/>
    </source>
</evidence>
<feature type="signal peptide" evidence="1">
    <location>
        <begin position="1"/>
        <end position="19"/>
    </location>
</feature>
<dbReference type="Proteomes" id="UP000658258">
    <property type="component" value="Unassembled WGS sequence"/>
</dbReference>
<proteinExistence type="predicted"/>
<dbReference type="RefSeq" id="WP_189631140.1">
    <property type="nucleotide sequence ID" value="NZ_BNAG01000004.1"/>
</dbReference>
<feature type="chain" id="PRO_5046730715" description="DUF1579 domain-containing protein" evidence="1">
    <location>
        <begin position="20"/>
        <end position="167"/>
    </location>
</feature>
<organism evidence="2 3">
    <name type="scientific">Roseivirga thermotolerans</name>
    <dbReference type="NCBI Taxonomy" id="1758176"/>
    <lineage>
        <taxon>Bacteria</taxon>
        <taxon>Pseudomonadati</taxon>
        <taxon>Bacteroidota</taxon>
        <taxon>Cytophagia</taxon>
        <taxon>Cytophagales</taxon>
        <taxon>Roseivirgaceae</taxon>
        <taxon>Roseivirga</taxon>
    </lineage>
</organism>
<evidence type="ECO:0000313" key="2">
    <source>
        <dbReference type="EMBL" id="GHE72108.1"/>
    </source>
</evidence>
<accession>A0ABQ3IBQ8</accession>
<evidence type="ECO:0000256" key="1">
    <source>
        <dbReference type="SAM" id="SignalP"/>
    </source>
</evidence>